<sequence length="106" mass="11445">MYAIVESGGKQYKVTEGQVFDVDRLDVEAGGTVEFERVLLFSDGEAITTGKPTVEGAKVVAKAEGNGMGEKVRGLRYKNKTRAHTRTGGRALFTRLKVESIVAPAK</sequence>
<evidence type="ECO:0000313" key="7">
    <source>
        <dbReference type="Proteomes" id="UP001375370"/>
    </source>
</evidence>
<evidence type="ECO:0000313" key="6">
    <source>
        <dbReference type="EMBL" id="WWX26296.1"/>
    </source>
</evidence>
<organism evidence="6 7">
    <name type="scientific">Candidatus Dehalogenimonas loeffleri</name>
    <dbReference type="NCBI Taxonomy" id="3127115"/>
    <lineage>
        <taxon>Bacteria</taxon>
        <taxon>Bacillati</taxon>
        <taxon>Chloroflexota</taxon>
        <taxon>Dehalococcoidia</taxon>
        <taxon>Dehalococcoidales</taxon>
        <taxon>Dehalococcoidaceae</taxon>
        <taxon>Dehalogenimonas</taxon>
    </lineage>
</organism>
<dbReference type="SUPFAM" id="SSF141091">
    <property type="entry name" value="L21p-like"/>
    <property type="match status" value="1"/>
</dbReference>
<evidence type="ECO:0000256" key="4">
    <source>
        <dbReference type="HAMAP-Rule" id="MF_01363"/>
    </source>
</evidence>
<dbReference type="InterPro" id="IPR036164">
    <property type="entry name" value="bL21-like_sf"/>
</dbReference>
<evidence type="ECO:0000256" key="3">
    <source>
        <dbReference type="ARBA" id="ARBA00023274"/>
    </source>
</evidence>
<comment type="similarity">
    <text evidence="1 4 5">Belongs to the bacterial ribosomal protein bL21 family.</text>
</comment>
<dbReference type="PANTHER" id="PTHR21349">
    <property type="entry name" value="50S RIBOSOMAL PROTEIN L21"/>
    <property type="match status" value="1"/>
</dbReference>
<dbReference type="EMBL" id="CP146612">
    <property type="protein sequence ID" value="WWX26296.1"/>
    <property type="molecule type" value="Genomic_DNA"/>
</dbReference>
<comment type="function">
    <text evidence="4 5">This protein binds to 23S rRNA in the presence of protein L20.</text>
</comment>
<evidence type="ECO:0000256" key="2">
    <source>
        <dbReference type="ARBA" id="ARBA00022980"/>
    </source>
</evidence>
<keyword evidence="7" id="KW-1185">Reference proteome</keyword>
<accession>A0ABZ2JAZ6</accession>
<dbReference type="RefSeq" id="WP_338739328.1">
    <property type="nucleotide sequence ID" value="NZ_CP146612.1"/>
</dbReference>
<gene>
    <name evidence="4 6" type="primary">rplU</name>
    <name evidence="6" type="ORF">V8247_05650</name>
</gene>
<reference evidence="6 7" key="1">
    <citation type="submission" date="2024-03" db="EMBL/GenBank/DDBJ databases">
        <title>A Dehalogenimonas Isolated from Estuarine Sediments Dihaloeliminates Chlorinated Alkanes.</title>
        <authorList>
            <person name="Yang Y."/>
            <person name="Wang H."/>
        </authorList>
    </citation>
    <scope>NUCLEOTIDE SEQUENCE [LARGE SCALE GENOMIC DNA]</scope>
    <source>
        <strain evidence="6 7">W</strain>
    </source>
</reference>
<dbReference type="InterPro" id="IPR001787">
    <property type="entry name" value="Ribosomal_bL21"/>
</dbReference>
<evidence type="ECO:0000256" key="1">
    <source>
        <dbReference type="ARBA" id="ARBA00008563"/>
    </source>
</evidence>
<dbReference type="PANTHER" id="PTHR21349:SF0">
    <property type="entry name" value="LARGE RIBOSOMAL SUBUNIT PROTEIN BL21M"/>
    <property type="match status" value="1"/>
</dbReference>
<evidence type="ECO:0000256" key="5">
    <source>
        <dbReference type="RuleBase" id="RU000562"/>
    </source>
</evidence>
<dbReference type="HAMAP" id="MF_01363">
    <property type="entry name" value="Ribosomal_bL21"/>
    <property type="match status" value="1"/>
</dbReference>
<proteinExistence type="inferred from homology"/>
<dbReference type="Proteomes" id="UP001375370">
    <property type="component" value="Chromosome"/>
</dbReference>
<dbReference type="InterPro" id="IPR028909">
    <property type="entry name" value="bL21-like"/>
</dbReference>
<dbReference type="GO" id="GO:0005840">
    <property type="term" value="C:ribosome"/>
    <property type="evidence" value="ECO:0007669"/>
    <property type="project" value="UniProtKB-KW"/>
</dbReference>
<keyword evidence="2 4" id="KW-0689">Ribosomal protein</keyword>
<protein>
    <recommendedName>
        <fullName evidence="4">Large ribosomal subunit protein bL21</fullName>
    </recommendedName>
</protein>
<keyword evidence="4 5" id="KW-0694">RNA-binding</keyword>
<keyword evidence="3 4" id="KW-0687">Ribonucleoprotein</keyword>
<dbReference type="Pfam" id="PF00829">
    <property type="entry name" value="Ribosomal_L21p"/>
    <property type="match status" value="1"/>
</dbReference>
<name>A0ABZ2JAZ6_9CHLR</name>
<dbReference type="NCBIfam" id="TIGR00061">
    <property type="entry name" value="L21"/>
    <property type="match status" value="1"/>
</dbReference>
<comment type="subunit">
    <text evidence="4">Part of the 50S ribosomal subunit. Contacts protein L20.</text>
</comment>
<keyword evidence="4 5" id="KW-0699">rRNA-binding</keyword>